<dbReference type="EMBL" id="JAFJMO010000002">
    <property type="protein sequence ID" value="KAJ8283968.1"/>
    <property type="molecule type" value="Genomic_DNA"/>
</dbReference>
<dbReference type="PANTHER" id="PTHR19290">
    <property type="entry name" value="BASIC HELIX-LOOP-HELIX PROTEIN NEUROGENIN-RELATED"/>
    <property type="match status" value="1"/>
</dbReference>
<organism evidence="14 15">
    <name type="scientific">Conger conger</name>
    <name type="common">Conger eel</name>
    <name type="synonym">Muraena conger</name>
    <dbReference type="NCBI Taxonomy" id="82655"/>
    <lineage>
        <taxon>Eukaryota</taxon>
        <taxon>Metazoa</taxon>
        <taxon>Chordata</taxon>
        <taxon>Craniata</taxon>
        <taxon>Vertebrata</taxon>
        <taxon>Euteleostomi</taxon>
        <taxon>Actinopterygii</taxon>
        <taxon>Neopterygii</taxon>
        <taxon>Teleostei</taxon>
        <taxon>Anguilliformes</taxon>
        <taxon>Congridae</taxon>
        <taxon>Conger</taxon>
    </lineage>
</organism>
<feature type="region of interest" description="Disordered" evidence="12">
    <location>
        <begin position="91"/>
        <end position="169"/>
    </location>
</feature>
<evidence type="ECO:0000256" key="12">
    <source>
        <dbReference type="SAM" id="MobiDB-lite"/>
    </source>
</evidence>
<dbReference type="Pfam" id="PF00010">
    <property type="entry name" value="HLH"/>
    <property type="match status" value="1"/>
</dbReference>
<name>A0A9Q1DY85_CONCO</name>
<sequence length="268" mass="30169">MAESGQLEHFTREPQVKPACVLHNNKKMGAGDRVDMRDLISPTSGYSDLLWGLIITFSANICLLKPSTICTNLLHNPGPKRPDGVWRMKSKGKGVKHTRQTWVEPEPDFQLETEPGSSEQEGSEASVQLGGRWRGSRANRGATPASRRRRLHSSTKERNVRRLESNERERQRMHKLNNAFQALREAIPHVKTDKKLSKIETLTLAKNYIKSLTTIILGMSSSCLPHSESQAQASASKLLQCYQQHLEEEGEESLSKYLTQIHNFSQGS</sequence>
<comment type="subunit">
    <text evidence="8">Forms homodimers or heterodimers with TCF3 gene products E12 and E47. These dimers bind to the E-box site, however, heterodimer with MYOD1 does not bind target DNA.</text>
</comment>
<feature type="compositionally biased region" description="Basic and acidic residues" evidence="12">
    <location>
        <begin position="154"/>
        <end position="169"/>
    </location>
</feature>
<dbReference type="GO" id="GO:0005634">
    <property type="term" value="C:nucleus"/>
    <property type="evidence" value="ECO:0007669"/>
    <property type="project" value="UniProtKB-SubCell"/>
</dbReference>
<dbReference type="CDD" id="cd19711">
    <property type="entry name" value="bHLH_TS_MIST1"/>
    <property type="match status" value="1"/>
</dbReference>
<proteinExistence type="predicted"/>
<dbReference type="PANTHER" id="PTHR19290:SF160">
    <property type="entry name" value="CLASS A BASIC HELIX-LOOP-HELIX PROTEIN 15"/>
    <property type="match status" value="1"/>
</dbReference>
<keyword evidence="3" id="KW-0597">Phosphoprotein</keyword>
<dbReference type="GO" id="GO:0000981">
    <property type="term" value="F:DNA-binding transcription factor activity, RNA polymerase II-specific"/>
    <property type="evidence" value="ECO:0007669"/>
    <property type="project" value="TreeGrafter"/>
</dbReference>
<evidence type="ECO:0000256" key="3">
    <source>
        <dbReference type="ARBA" id="ARBA00022553"/>
    </source>
</evidence>
<evidence type="ECO:0000256" key="6">
    <source>
        <dbReference type="ARBA" id="ARBA00023163"/>
    </source>
</evidence>
<feature type="compositionally biased region" description="Polar residues" evidence="12">
    <location>
        <begin position="115"/>
        <end position="126"/>
    </location>
</feature>
<feature type="domain" description="BHLH" evidence="13">
    <location>
        <begin position="160"/>
        <end position="212"/>
    </location>
</feature>
<dbReference type="FunFam" id="4.10.280.10:FF:000065">
    <property type="entry name" value="class A basic helix-loop-helix protein 15"/>
    <property type="match status" value="1"/>
</dbReference>
<gene>
    <name evidence="14" type="ORF">COCON_G00028180</name>
</gene>
<dbReference type="PROSITE" id="PS50888">
    <property type="entry name" value="BHLH"/>
    <property type="match status" value="1"/>
</dbReference>
<dbReference type="GO" id="GO:0007423">
    <property type="term" value="P:sensory organ development"/>
    <property type="evidence" value="ECO:0007669"/>
    <property type="project" value="TreeGrafter"/>
</dbReference>
<dbReference type="SUPFAM" id="SSF47459">
    <property type="entry name" value="HLH, helix-loop-helix DNA-binding domain"/>
    <property type="match status" value="1"/>
</dbReference>
<evidence type="ECO:0000256" key="11">
    <source>
        <dbReference type="ARBA" id="ARBA00077672"/>
    </source>
</evidence>
<evidence type="ECO:0000256" key="2">
    <source>
        <dbReference type="ARBA" id="ARBA00022491"/>
    </source>
</evidence>
<dbReference type="InterPro" id="IPR036638">
    <property type="entry name" value="HLH_DNA-bd_sf"/>
</dbReference>
<dbReference type="GO" id="GO:0046983">
    <property type="term" value="F:protein dimerization activity"/>
    <property type="evidence" value="ECO:0007669"/>
    <property type="project" value="InterPro"/>
</dbReference>
<dbReference type="InterPro" id="IPR050359">
    <property type="entry name" value="bHLH_transcription_factors"/>
</dbReference>
<evidence type="ECO:0000313" key="15">
    <source>
        <dbReference type="Proteomes" id="UP001152803"/>
    </source>
</evidence>
<dbReference type="AlphaFoldDB" id="A0A9Q1DY85"/>
<keyword evidence="2" id="KW-0678">Repressor</keyword>
<dbReference type="SMART" id="SM00353">
    <property type="entry name" value="HLH"/>
    <property type="match status" value="1"/>
</dbReference>
<comment type="caution">
    <text evidence="14">The sequence shown here is derived from an EMBL/GenBank/DDBJ whole genome shotgun (WGS) entry which is preliminary data.</text>
</comment>
<dbReference type="InterPro" id="IPR011598">
    <property type="entry name" value="bHLH_dom"/>
</dbReference>
<dbReference type="Proteomes" id="UP001152803">
    <property type="component" value="Unassembled WGS sequence"/>
</dbReference>
<dbReference type="GO" id="GO:0061564">
    <property type="term" value="P:axon development"/>
    <property type="evidence" value="ECO:0007669"/>
    <property type="project" value="TreeGrafter"/>
</dbReference>
<evidence type="ECO:0000259" key="13">
    <source>
        <dbReference type="PROSITE" id="PS50888"/>
    </source>
</evidence>
<evidence type="ECO:0000256" key="8">
    <source>
        <dbReference type="ARBA" id="ARBA00064489"/>
    </source>
</evidence>
<keyword evidence="7" id="KW-0539">Nucleus</keyword>
<accession>A0A9Q1DY85</accession>
<keyword evidence="6" id="KW-0804">Transcription</keyword>
<evidence type="ECO:0000256" key="10">
    <source>
        <dbReference type="ARBA" id="ARBA00076138"/>
    </source>
</evidence>
<dbReference type="GO" id="GO:0045944">
    <property type="term" value="P:positive regulation of transcription by RNA polymerase II"/>
    <property type="evidence" value="ECO:0007669"/>
    <property type="project" value="TreeGrafter"/>
</dbReference>
<protein>
    <recommendedName>
        <fullName evidence="9">Class A basic helix-loop-helix protein 15</fullName>
    </recommendedName>
    <alternativeName>
        <fullName evidence="11">Class B basic helix-loop-helix protein 8</fullName>
    </alternativeName>
    <alternativeName>
        <fullName evidence="10">Muscle, intestine and stomach expression 1</fullName>
    </alternativeName>
</protein>
<evidence type="ECO:0000256" key="1">
    <source>
        <dbReference type="ARBA" id="ARBA00004123"/>
    </source>
</evidence>
<evidence type="ECO:0000256" key="5">
    <source>
        <dbReference type="ARBA" id="ARBA00023125"/>
    </source>
</evidence>
<keyword evidence="4" id="KW-0805">Transcription regulation</keyword>
<dbReference type="OrthoDB" id="5969565at2759"/>
<reference evidence="14" key="1">
    <citation type="journal article" date="2023" name="Science">
        <title>Genome structures resolve the early diversification of teleost fishes.</title>
        <authorList>
            <person name="Parey E."/>
            <person name="Louis A."/>
            <person name="Montfort J."/>
            <person name="Bouchez O."/>
            <person name="Roques C."/>
            <person name="Iampietro C."/>
            <person name="Lluch J."/>
            <person name="Castinel A."/>
            <person name="Donnadieu C."/>
            <person name="Desvignes T."/>
            <person name="Floi Bucao C."/>
            <person name="Jouanno E."/>
            <person name="Wen M."/>
            <person name="Mejri S."/>
            <person name="Dirks R."/>
            <person name="Jansen H."/>
            <person name="Henkel C."/>
            <person name="Chen W.J."/>
            <person name="Zahm M."/>
            <person name="Cabau C."/>
            <person name="Klopp C."/>
            <person name="Thompson A.W."/>
            <person name="Robinson-Rechavi M."/>
            <person name="Braasch I."/>
            <person name="Lecointre G."/>
            <person name="Bobe J."/>
            <person name="Postlethwait J.H."/>
            <person name="Berthelot C."/>
            <person name="Roest Crollius H."/>
            <person name="Guiguen Y."/>
        </authorList>
    </citation>
    <scope>NUCLEOTIDE SEQUENCE</scope>
    <source>
        <strain evidence="14">Concon-B</strain>
    </source>
</reference>
<evidence type="ECO:0000256" key="7">
    <source>
        <dbReference type="ARBA" id="ARBA00023242"/>
    </source>
</evidence>
<evidence type="ECO:0000313" key="14">
    <source>
        <dbReference type="EMBL" id="KAJ8283968.1"/>
    </source>
</evidence>
<keyword evidence="15" id="KW-1185">Reference proteome</keyword>
<comment type="subcellular location">
    <subcellularLocation>
        <location evidence="1">Nucleus</location>
    </subcellularLocation>
</comment>
<dbReference type="GO" id="GO:0070888">
    <property type="term" value="F:E-box binding"/>
    <property type="evidence" value="ECO:0007669"/>
    <property type="project" value="TreeGrafter"/>
</dbReference>
<keyword evidence="5" id="KW-0238">DNA-binding</keyword>
<evidence type="ECO:0000256" key="9">
    <source>
        <dbReference type="ARBA" id="ARBA00067368"/>
    </source>
</evidence>
<dbReference type="Gene3D" id="4.10.280.10">
    <property type="entry name" value="Helix-loop-helix DNA-binding domain"/>
    <property type="match status" value="1"/>
</dbReference>
<evidence type="ECO:0000256" key="4">
    <source>
        <dbReference type="ARBA" id="ARBA00023015"/>
    </source>
</evidence>